<dbReference type="PATRIC" id="fig|270351.10.peg.4928"/>
<dbReference type="AlphaFoldDB" id="A0A0C6FRI6"/>
<sequence>MIVTLKNDTIFRGWWGGLSFSSSDVKERDVLIEQVFEEDGKHPWVPTRRSVLIAAGEIRTIEFEPEKEDDDVKPK</sequence>
<evidence type="ECO:0000313" key="2">
    <source>
        <dbReference type="Proteomes" id="UP000061432"/>
    </source>
</evidence>
<protein>
    <submittedName>
        <fullName evidence="1">Uncharacterized protein</fullName>
    </submittedName>
</protein>
<accession>A0A0C6FRI6</accession>
<dbReference type="EMBL" id="AP014704">
    <property type="protein sequence ID" value="BAQ48019.1"/>
    <property type="molecule type" value="Genomic_DNA"/>
</dbReference>
<name>A0A0C6FRI6_9HYPH</name>
<evidence type="ECO:0000313" key="1">
    <source>
        <dbReference type="EMBL" id="BAQ48019.1"/>
    </source>
</evidence>
<dbReference type="Pfam" id="PF19865">
    <property type="entry name" value="DUF6338"/>
    <property type="match status" value="1"/>
</dbReference>
<gene>
    <name evidence="1" type="ORF">Maq22A_c25690</name>
</gene>
<organism evidence="1 2">
    <name type="scientific">Methylobacterium aquaticum</name>
    <dbReference type="NCBI Taxonomy" id="270351"/>
    <lineage>
        <taxon>Bacteria</taxon>
        <taxon>Pseudomonadati</taxon>
        <taxon>Pseudomonadota</taxon>
        <taxon>Alphaproteobacteria</taxon>
        <taxon>Hyphomicrobiales</taxon>
        <taxon>Methylobacteriaceae</taxon>
        <taxon>Methylobacterium</taxon>
    </lineage>
</organism>
<dbReference type="Proteomes" id="UP000061432">
    <property type="component" value="Chromosome"/>
</dbReference>
<proteinExistence type="predicted"/>
<reference evidence="1 2" key="1">
    <citation type="journal article" date="2015" name="Genome Announc.">
        <title>Complete Genome Sequence of Methylobacterium aquaticum Strain 22A, Isolated from Racomitrium japonicum Moss.</title>
        <authorList>
            <person name="Tani A."/>
            <person name="Ogura Y."/>
            <person name="Hayashi T."/>
            <person name="Kimbara K."/>
        </authorList>
    </citation>
    <scope>NUCLEOTIDE SEQUENCE [LARGE SCALE GENOMIC DNA]</scope>
    <source>
        <strain evidence="1 2">MA-22A</strain>
    </source>
</reference>
<dbReference type="KEGG" id="maqu:Maq22A_c25690"/>
<reference evidence="2" key="2">
    <citation type="submission" date="2015-01" db="EMBL/GenBank/DDBJ databases">
        <title>Complete genome sequence of Methylobacterium aquaticum strain 22A.</title>
        <authorList>
            <person name="Tani A."/>
            <person name="Ogura Y."/>
            <person name="Hayashi T."/>
        </authorList>
    </citation>
    <scope>NUCLEOTIDE SEQUENCE [LARGE SCALE GENOMIC DNA]</scope>
    <source>
        <strain evidence="2">MA-22A</strain>
    </source>
</reference>
<dbReference type="InterPro" id="IPR045919">
    <property type="entry name" value="DUF6338"/>
</dbReference>